<evidence type="ECO:0000256" key="3">
    <source>
        <dbReference type="ARBA" id="ARBA00022748"/>
    </source>
</evidence>
<keyword evidence="4 6" id="KW-1133">Transmembrane helix</keyword>
<dbReference type="InterPro" id="IPR023494">
    <property type="entry name" value="Cyt_c_bgen_Ccs1/CcsB/ResB"/>
</dbReference>
<evidence type="ECO:0000256" key="1">
    <source>
        <dbReference type="ARBA" id="ARBA00004141"/>
    </source>
</evidence>
<dbReference type="STRING" id="28136.SAMN02745202_01812"/>
<dbReference type="Pfam" id="PF05140">
    <property type="entry name" value="ResB"/>
    <property type="match status" value="1"/>
</dbReference>
<protein>
    <submittedName>
        <fullName evidence="8">ResB-like family protein</fullName>
    </submittedName>
</protein>
<organism evidence="8 9">
    <name type="scientific">Segatella oulorum</name>
    <dbReference type="NCBI Taxonomy" id="28136"/>
    <lineage>
        <taxon>Bacteria</taxon>
        <taxon>Pseudomonadati</taxon>
        <taxon>Bacteroidota</taxon>
        <taxon>Bacteroidia</taxon>
        <taxon>Bacteroidales</taxon>
        <taxon>Prevotellaceae</taxon>
        <taxon>Segatella</taxon>
    </lineage>
</organism>
<evidence type="ECO:0000256" key="4">
    <source>
        <dbReference type="ARBA" id="ARBA00022989"/>
    </source>
</evidence>
<dbReference type="GO" id="GO:0017004">
    <property type="term" value="P:cytochrome complex assembly"/>
    <property type="evidence" value="ECO:0007669"/>
    <property type="project" value="UniProtKB-KW"/>
</dbReference>
<feature type="transmembrane region" description="Helical" evidence="6">
    <location>
        <begin position="123"/>
        <end position="148"/>
    </location>
</feature>
<comment type="subcellular location">
    <subcellularLocation>
        <location evidence="1">Membrane</location>
        <topology evidence="1">Multi-pass membrane protein</topology>
    </subcellularLocation>
</comment>
<feature type="transmembrane region" description="Helical" evidence="6">
    <location>
        <begin position="200"/>
        <end position="219"/>
    </location>
</feature>
<dbReference type="InterPro" id="IPR007816">
    <property type="entry name" value="ResB-like_domain"/>
</dbReference>
<sequence>MIAISLQPSPKKQINVEHGKQGIAINFACRTILLQIILSSKNNPISHFCEQEKNYTIMWNKPWTIREGLAIGGGLIIIGQLLQCFTGGIDWQLFAFPANLITLGFYLLSLGVLYVFRKRLYVVQYFCTPSAAVAAIGFALVLTFIMGITRQAPGVSPAIDPIGLSYMLTYWPFVLVYLWLSSIIALTTLHQISTFRKRKLPSLVCHVGLFIALVCGTLGSADQRNLKMYCLAGQPEWRAFDDQGNVVELPLAIELQRFILEEYPAELQKVGIGKGKTKLMKMPSPKRYASEVHIYTKEGETLATTIEVNKPAHLAGWKIYQYSYDESMGATHRVSIFQLVADPWLPFVYLGIGLLLLGAVLLFFSLGKTKDITSSTPEQP</sequence>
<dbReference type="PANTHER" id="PTHR31566">
    <property type="entry name" value="CYTOCHROME C BIOGENESIS PROTEIN CCS1, CHLOROPLASTIC"/>
    <property type="match status" value="1"/>
</dbReference>
<keyword evidence="3" id="KW-0201">Cytochrome c-type biogenesis</keyword>
<dbReference type="GO" id="GO:0016020">
    <property type="term" value="C:membrane"/>
    <property type="evidence" value="ECO:0007669"/>
    <property type="project" value="UniProtKB-SubCell"/>
</dbReference>
<feature type="transmembrane region" description="Helical" evidence="6">
    <location>
        <begin position="68"/>
        <end position="89"/>
    </location>
</feature>
<keyword evidence="5 6" id="KW-0472">Membrane</keyword>
<evidence type="ECO:0000259" key="7">
    <source>
        <dbReference type="Pfam" id="PF05140"/>
    </source>
</evidence>
<evidence type="ECO:0000313" key="9">
    <source>
        <dbReference type="Proteomes" id="UP000190065"/>
    </source>
</evidence>
<accession>A0A1T4QH80</accession>
<evidence type="ECO:0000256" key="6">
    <source>
        <dbReference type="SAM" id="Phobius"/>
    </source>
</evidence>
<dbReference type="PANTHER" id="PTHR31566:SF5">
    <property type="entry name" value="RESB-LIKE DOMAIN-CONTAINING PROTEIN"/>
    <property type="match status" value="1"/>
</dbReference>
<dbReference type="eggNOG" id="COG1333">
    <property type="taxonomic scope" value="Bacteria"/>
</dbReference>
<feature type="transmembrane region" description="Helical" evidence="6">
    <location>
        <begin position="347"/>
        <end position="366"/>
    </location>
</feature>
<dbReference type="AlphaFoldDB" id="A0A1T4QH80"/>
<gene>
    <name evidence="8" type="ORF">SAMN02745202_01812</name>
</gene>
<keyword evidence="2 6" id="KW-0812">Transmembrane</keyword>
<feature type="transmembrane region" description="Helical" evidence="6">
    <location>
        <begin position="168"/>
        <end position="188"/>
    </location>
</feature>
<evidence type="ECO:0000256" key="2">
    <source>
        <dbReference type="ARBA" id="ARBA00022692"/>
    </source>
</evidence>
<evidence type="ECO:0000256" key="5">
    <source>
        <dbReference type="ARBA" id="ARBA00023136"/>
    </source>
</evidence>
<feature type="transmembrane region" description="Helical" evidence="6">
    <location>
        <begin position="95"/>
        <end position="116"/>
    </location>
</feature>
<dbReference type="Proteomes" id="UP000190065">
    <property type="component" value="Unassembled WGS sequence"/>
</dbReference>
<reference evidence="8 9" key="1">
    <citation type="submission" date="2017-02" db="EMBL/GenBank/DDBJ databases">
        <authorList>
            <person name="Peterson S.W."/>
        </authorList>
    </citation>
    <scope>NUCLEOTIDE SEQUENCE [LARGE SCALE GENOMIC DNA]</scope>
    <source>
        <strain evidence="8 9">ATCC 43324</strain>
    </source>
</reference>
<feature type="domain" description="ResB-like" evidence="7">
    <location>
        <begin position="198"/>
        <end position="328"/>
    </location>
</feature>
<name>A0A1T4QH80_9BACT</name>
<evidence type="ECO:0000313" key="8">
    <source>
        <dbReference type="EMBL" id="SKA02831.1"/>
    </source>
</evidence>
<proteinExistence type="predicted"/>
<dbReference type="EMBL" id="FUXK01000022">
    <property type="protein sequence ID" value="SKA02831.1"/>
    <property type="molecule type" value="Genomic_DNA"/>
</dbReference>